<organism evidence="2 3">
    <name type="scientific">Spirosoma arboris</name>
    <dbReference type="NCBI Taxonomy" id="2682092"/>
    <lineage>
        <taxon>Bacteria</taxon>
        <taxon>Pseudomonadati</taxon>
        <taxon>Bacteroidota</taxon>
        <taxon>Cytophagia</taxon>
        <taxon>Cytophagales</taxon>
        <taxon>Cytophagaceae</taxon>
        <taxon>Spirosoma</taxon>
    </lineage>
</organism>
<dbReference type="CDD" id="cd02238">
    <property type="entry name" value="cupin_KdgF"/>
    <property type="match status" value="1"/>
</dbReference>
<gene>
    <name evidence="2" type="ORF">GO755_08455</name>
</gene>
<dbReference type="Gene3D" id="2.60.120.10">
    <property type="entry name" value="Jelly Rolls"/>
    <property type="match status" value="1"/>
</dbReference>
<dbReference type="Pfam" id="PF07883">
    <property type="entry name" value="Cupin_2"/>
    <property type="match status" value="1"/>
</dbReference>
<dbReference type="PIRSF" id="PIRSF029883">
    <property type="entry name" value="KdgF"/>
    <property type="match status" value="1"/>
</dbReference>
<sequence>MENTQLATLFVDDESLPWEQVAEGVKRKIMTYDANLMMVKVAFETGGIGAAHSHYHTQMSYVASGAFSIMIGDETRIVRTGDAYYIPPNVWHGAVCEEAGVLVDIFTPMREDFVNY</sequence>
<keyword evidence="3" id="KW-1185">Reference proteome</keyword>
<dbReference type="Proteomes" id="UP000436006">
    <property type="component" value="Unassembled WGS sequence"/>
</dbReference>
<dbReference type="PANTHER" id="PTHR40112:SF1">
    <property type="entry name" value="H2HPP ISOMERASE"/>
    <property type="match status" value="1"/>
</dbReference>
<dbReference type="EMBL" id="WPIN01000003">
    <property type="protein sequence ID" value="MVM30061.1"/>
    <property type="molecule type" value="Genomic_DNA"/>
</dbReference>
<feature type="domain" description="Cupin type-2" evidence="1">
    <location>
        <begin position="41"/>
        <end position="103"/>
    </location>
</feature>
<dbReference type="InterPro" id="IPR052535">
    <property type="entry name" value="Bacilysin_H2HPP_isomerase"/>
</dbReference>
<dbReference type="PANTHER" id="PTHR40112">
    <property type="entry name" value="H2HPP ISOMERASE"/>
    <property type="match status" value="1"/>
</dbReference>
<dbReference type="RefSeq" id="WP_157584320.1">
    <property type="nucleotide sequence ID" value="NZ_WPIN01000003.1"/>
</dbReference>
<dbReference type="SUPFAM" id="SSF51182">
    <property type="entry name" value="RmlC-like cupins"/>
    <property type="match status" value="1"/>
</dbReference>
<evidence type="ECO:0000313" key="2">
    <source>
        <dbReference type="EMBL" id="MVM30061.1"/>
    </source>
</evidence>
<proteinExistence type="predicted"/>
<dbReference type="InterPro" id="IPR013096">
    <property type="entry name" value="Cupin_2"/>
</dbReference>
<protein>
    <submittedName>
        <fullName evidence="2">Cupin domain-containing protein</fullName>
    </submittedName>
</protein>
<accession>A0A7K1S8B2</accession>
<reference evidence="2 3" key="1">
    <citation type="submission" date="2019-12" db="EMBL/GenBank/DDBJ databases">
        <title>Spirosoma sp. HMF4905 genome sequencing and assembly.</title>
        <authorList>
            <person name="Kang H."/>
            <person name="Cha I."/>
            <person name="Kim H."/>
            <person name="Joh K."/>
        </authorList>
    </citation>
    <scope>NUCLEOTIDE SEQUENCE [LARGE SCALE GENOMIC DNA]</scope>
    <source>
        <strain evidence="2 3">HMF4905</strain>
    </source>
</reference>
<comment type="caution">
    <text evidence="2">The sequence shown here is derived from an EMBL/GenBank/DDBJ whole genome shotgun (WGS) entry which is preliminary data.</text>
</comment>
<dbReference type="InterPro" id="IPR025499">
    <property type="entry name" value="KdgF"/>
</dbReference>
<evidence type="ECO:0000313" key="3">
    <source>
        <dbReference type="Proteomes" id="UP000436006"/>
    </source>
</evidence>
<evidence type="ECO:0000259" key="1">
    <source>
        <dbReference type="Pfam" id="PF07883"/>
    </source>
</evidence>
<name>A0A7K1S8B2_9BACT</name>
<dbReference type="InterPro" id="IPR014710">
    <property type="entry name" value="RmlC-like_jellyroll"/>
</dbReference>
<dbReference type="InterPro" id="IPR011051">
    <property type="entry name" value="RmlC_Cupin_sf"/>
</dbReference>
<dbReference type="AlphaFoldDB" id="A0A7K1S8B2"/>